<keyword evidence="1" id="KW-0812">Transmembrane</keyword>
<keyword evidence="2" id="KW-0732">Signal</keyword>
<accession>C5MIQ2</accession>
<dbReference type="EMBL" id="GG692404">
    <property type="protein sequence ID" value="EER30546.1"/>
    <property type="molecule type" value="Genomic_DNA"/>
</dbReference>
<dbReference type="AlphaFoldDB" id="C5MIQ2"/>
<feature type="transmembrane region" description="Helical" evidence="1">
    <location>
        <begin position="218"/>
        <end position="241"/>
    </location>
</feature>
<keyword evidence="1" id="KW-1133">Transmembrane helix</keyword>
<dbReference type="VEuPathDB" id="FungiDB:CTRG_05945"/>
<evidence type="ECO:0008006" key="5">
    <source>
        <dbReference type="Google" id="ProtNLM"/>
    </source>
</evidence>
<evidence type="ECO:0000313" key="3">
    <source>
        <dbReference type="EMBL" id="EER30546.1"/>
    </source>
</evidence>
<dbReference type="Proteomes" id="UP000002037">
    <property type="component" value="Unassembled WGS sequence"/>
</dbReference>
<evidence type="ECO:0000313" key="4">
    <source>
        <dbReference type="Proteomes" id="UP000002037"/>
    </source>
</evidence>
<evidence type="ECO:0000256" key="2">
    <source>
        <dbReference type="SAM" id="SignalP"/>
    </source>
</evidence>
<dbReference type="HOGENOM" id="CLU_1147056_0_0_1"/>
<gene>
    <name evidence="3" type="ORF">CTRG_05945</name>
</gene>
<feature type="chain" id="PRO_5002952932" description="Dolichyl-diphosphooligosaccharide--protein glycosyltransferase subunit 2" evidence="2">
    <location>
        <begin position="21"/>
        <end position="242"/>
    </location>
</feature>
<keyword evidence="4" id="KW-1185">Reference proteome</keyword>
<feature type="transmembrane region" description="Helical" evidence="1">
    <location>
        <begin position="181"/>
        <end position="198"/>
    </location>
</feature>
<protein>
    <recommendedName>
        <fullName evidence="5">Dolichyl-diphosphooligosaccharide--protein glycosyltransferase subunit 2</fullName>
    </recommendedName>
</protein>
<sequence length="242" mass="27807">MKYLQSFVYLVLFQLALVFGRSNRRLTLTYNSNAACIAINQTLPITKITLDFHDVNNEQIPLLISEYIDTFKFRNVPNLMILPITLISKQSFIKANGETKNVEFDLQLRKSFTFPETVYNKTITNDGLVEYNVTKPGVYCIYLPLYSYDDVKTHPLRYYTHVTVENEALSPNVLNEISTQVNLVLMFGSFVVVVAYFYPMIRTSGGAAKLPPVLNQIFPFLVTNLVYRLVFFDFMGILFLLS</sequence>
<dbReference type="OrthoDB" id="4020022at2759"/>
<name>C5MIQ2_CANTT</name>
<reference evidence="3 4" key="1">
    <citation type="journal article" date="2009" name="Nature">
        <title>Evolution of pathogenicity and sexual reproduction in eight Candida genomes.</title>
        <authorList>
            <person name="Butler G."/>
            <person name="Rasmussen M.D."/>
            <person name="Lin M.F."/>
            <person name="Santos M.A."/>
            <person name="Sakthikumar S."/>
            <person name="Munro C.A."/>
            <person name="Rheinbay E."/>
            <person name="Grabherr M."/>
            <person name="Forche A."/>
            <person name="Reedy J.L."/>
            <person name="Agrafioti I."/>
            <person name="Arnaud M.B."/>
            <person name="Bates S."/>
            <person name="Brown A.J."/>
            <person name="Brunke S."/>
            <person name="Costanzo M.C."/>
            <person name="Fitzpatrick D.A."/>
            <person name="de Groot P.W."/>
            <person name="Harris D."/>
            <person name="Hoyer L.L."/>
            <person name="Hube B."/>
            <person name="Klis F.M."/>
            <person name="Kodira C."/>
            <person name="Lennard N."/>
            <person name="Logue M.E."/>
            <person name="Martin R."/>
            <person name="Neiman A.M."/>
            <person name="Nikolaou E."/>
            <person name="Quail M.A."/>
            <person name="Quinn J."/>
            <person name="Santos M.C."/>
            <person name="Schmitzberger F.F."/>
            <person name="Sherlock G."/>
            <person name="Shah P."/>
            <person name="Silverstein K.A."/>
            <person name="Skrzypek M.S."/>
            <person name="Soll D."/>
            <person name="Staggs R."/>
            <person name="Stansfield I."/>
            <person name="Stumpf M.P."/>
            <person name="Sudbery P.E."/>
            <person name="Srikantha T."/>
            <person name="Zeng Q."/>
            <person name="Berman J."/>
            <person name="Berriman M."/>
            <person name="Heitman J."/>
            <person name="Gow N.A."/>
            <person name="Lorenz M.C."/>
            <person name="Birren B.W."/>
            <person name="Kellis M."/>
            <person name="Cuomo C.A."/>
        </authorList>
    </citation>
    <scope>NUCLEOTIDE SEQUENCE [LARGE SCALE GENOMIC DNA]</scope>
    <source>
        <strain evidence="4">ATCC MYA-3404 / T1</strain>
    </source>
</reference>
<dbReference type="KEGG" id="ctp:CTRG_05945"/>
<evidence type="ECO:0000256" key="1">
    <source>
        <dbReference type="SAM" id="Phobius"/>
    </source>
</evidence>
<dbReference type="GeneID" id="8296061"/>
<proteinExistence type="predicted"/>
<keyword evidence="1" id="KW-0472">Membrane</keyword>
<organism evidence="3 4">
    <name type="scientific">Candida tropicalis (strain ATCC MYA-3404 / T1)</name>
    <name type="common">Yeast</name>
    <dbReference type="NCBI Taxonomy" id="294747"/>
    <lineage>
        <taxon>Eukaryota</taxon>
        <taxon>Fungi</taxon>
        <taxon>Dikarya</taxon>
        <taxon>Ascomycota</taxon>
        <taxon>Saccharomycotina</taxon>
        <taxon>Pichiomycetes</taxon>
        <taxon>Debaryomycetaceae</taxon>
        <taxon>Candida/Lodderomyces clade</taxon>
        <taxon>Candida</taxon>
    </lineage>
</organism>
<feature type="signal peptide" evidence="2">
    <location>
        <begin position="1"/>
        <end position="20"/>
    </location>
</feature>
<dbReference type="RefSeq" id="XP_002546467.1">
    <property type="nucleotide sequence ID" value="XM_002546421.1"/>
</dbReference>